<dbReference type="AlphaFoldDB" id="A0A9X3F8J4"/>
<reference evidence="3" key="1">
    <citation type="submission" date="2022-11" db="EMBL/GenBank/DDBJ databases">
        <title>Marilongibacter aestuarii gen. nov., sp. nov., isolated from tidal flat sediment.</title>
        <authorList>
            <person name="Jiayan W."/>
        </authorList>
    </citation>
    <scope>NUCLEOTIDE SEQUENCE</scope>
    <source>
        <strain evidence="3">Z1-6</strain>
    </source>
</reference>
<dbReference type="Proteomes" id="UP001145087">
    <property type="component" value="Unassembled WGS sequence"/>
</dbReference>
<feature type="domain" description="VTT" evidence="2">
    <location>
        <begin position="70"/>
        <end position="170"/>
    </location>
</feature>
<dbReference type="InterPro" id="IPR032816">
    <property type="entry name" value="VTT_dom"/>
</dbReference>
<dbReference type="InterPro" id="IPR051311">
    <property type="entry name" value="DedA_domain"/>
</dbReference>
<proteinExistence type="predicted"/>
<gene>
    <name evidence="3" type="ORF">OU798_19560</name>
</gene>
<dbReference type="Pfam" id="PF09335">
    <property type="entry name" value="VTT_dom"/>
    <property type="match status" value="1"/>
</dbReference>
<keyword evidence="1" id="KW-0812">Transmembrane</keyword>
<evidence type="ECO:0000256" key="1">
    <source>
        <dbReference type="SAM" id="Phobius"/>
    </source>
</evidence>
<keyword evidence="4" id="KW-1185">Reference proteome</keyword>
<feature type="transmembrane region" description="Helical" evidence="1">
    <location>
        <begin position="12"/>
        <end position="29"/>
    </location>
</feature>
<feature type="transmembrane region" description="Helical" evidence="1">
    <location>
        <begin position="154"/>
        <end position="173"/>
    </location>
</feature>
<keyword evidence="1" id="KW-1133">Transmembrane helix</keyword>
<name>A0A9X3F8J4_9BACT</name>
<accession>A0A9X3F8J4</accession>
<feature type="transmembrane region" description="Helical" evidence="1">
    <location>
        <begin position="74"/>
        <end position="98"/>
    </location>
</feature>
<protein>
    <submittedName>
        <fullName evidence="3">VTT domain-containing protein</fullName>
    </submittedName>
</protein>
<comment type="caution">
    <text evidence="3">The sequence shown here is derived from an EMBL/GenBank/DDBJ whole genome shotgun (WGS) entry which is preliminary data.</text>
</comment>
<sequence length="174" mass="20001">MKARIKIPRKFYVILLASVVAICVFSFTIGRELYAGKTESIFSFGLVHFSGYLFFLLMPVELAFIYYLPFYSGLEVIAVALATAMVAQCIDYGFGRLIRPKRIFKLMDREKIVKAEHKIRQYGMLTIFVFNLLPLSSPVIALAAGMLHYRFKRFFAVSAFGLLLKYLVLFWCFS</sequence>
<dbReference type="PANTHER" id="PTHR42709">
    <property type="entry name" value="ALKALINE PHOSPHATASE LIKE PROTEIN"/>
    <property type="match status" value="1"/>
</dbReference>
<evidence type="ECO:0000313" key="3">
    <source>
        <dbReference type="EMBL" id="MCY1722556.1"/>
    </source>
</evidence>
<dbReference type="PANTHER" id="PTHR42709:SF4">
    <property type="entry name" value="INNER MEMBRANE PROTEIN YQAA"/>
    <property type="match status" value="1"/>
</dbReference>
<evidence type="ECO:0000313" key="4">
    <source>
        <dbReference type="Proteomes" id="UP001145087"/>
    </source>
</evidence>
<dbReference type="EMBL" id="JAPOHD010000059">
    <property type="protein sequence ID" value="MCY1722556.1"/>
    <property type="molecule type" value="Genomic_DNA"/>
</dbReference>
<evidence type="ECO:0000259" key="2">
    <source>
        <dbReference type="Pfam" id="PF09335"/>
    </source>
</evidence>
<feature type="transmembrane region" description="Helical" evidence="1">
    <location>
        <begin position="41"/>
        <end position="68"/>
    </location>
</feature>
<organism evidence="3 4">
    <name type="scientific">Draconibacterium aestuarii</name>
    <dbReference type="NCBI Taxonomy" id="2998507"/>
    <lineage>
        <taxon>Bacteria</taxon>
        <taxon>Pseudomonadati</taxon>
        <taxon>Bacteroidota</taxon>
        <taxon>Bacteroidia</taxon>
        <taxon>Marinilabiliales</taxon>
        <taxon>Prolixibacteraceae</taxon>
        <taxon>Draconibacterium</taxon>
    </lineage>
</organism>
<feature type="transmembrane region" description="Helical" evidence="1">
    <location>
        <begin position="119"/>
        <end position="148"/>
    </location>
</feature>
<keyword evidence="1" id="KW-0472">Membrane</keyword>
<dbReference type="RefSeq" id="WP_343334881.1">
    <property type="nucleotide sequence ID" value="NZ_JAPOHD010000059.1"/>
</dbReference>